<feature type="compositionally biased region" description="Polar residues" evidence="1">
    <location>
        <begin position="494"/>
        <end position="508"/>
    </location>
</feature>
<feature type="region of interest" description="Disordered" evidence="1">
    <location>
        <begin position="486"/>
        <end position="508"/>
    </location>
</feature>
<keyword evidence="4" id="KW-1185">Reference proteome</keyword>
<evidence type="ECO:0000313" key="4">
    <source>
        <dbReference type="Proteomes" id="UP001164746"/>
    </source>
</evidence>
<reference evidence="3" key="1">
    <citation type="submission" date="2022-11" db="EMBL/GenBank/DDBJ databases">
        <title>Centuries of genome instability and evolution in soft-shell clam transmissible cancer (bioRxiv).</title>
        <authorList>
            <person name="Hart S.F.M."/>
            <person name="Yonemitsu M.A."/>
            <person name="Giersch R.M."/>
            <person name="Beal B.F."/>
            <person name="Arriagada G."/>
            <person name="Davis B.W."/>
            <person name="Ostrander E.A."/>
            <person name="Goff S.P."/>
            <person name="Metzger M.J."/>
        </authorList>
    </citation>
    <scope>NUCLEOTIDE SEQUENCE</scope>
    <source>
        <strain evidence="3">MELC-2E11</strain>
        <tissue evidence="3">Siphon/mantle</tissue>
    </source>
</reference>
<dbReference type="InterPro" id="IPR001849">
    <property type="entry name" value="PH_domain"/>
</dbReference>
<accession>A0ABY7FVD2</accession>
<dbReference type="SMART" id="SM00325">
    <property type="entry name" value="RhoGEF"/>
    <property type="match status" value="1"/>
</dbReference>
<dbReference type="PANTHER" id="PTHR13217">
    <property type="entry name" value="PLECKSTRIN HOMOLOGY DOMAIN-CONTAINING FAMILY G MEMBER 7"/>
    <property type="match status" value="1"/>
</dbReference>
<organism evidence="3 4">
    <name type="scientific">Mya arenaria</name>
    <name type="common">Soft-shell clam</name>
    <dbReference type="NCBI Taxonomy" id="6604"/>
    <lineage>
        <taxon>Eukaryota</taxon>
        <taxon>Metazoa</taxon>
        <taxon>Spiralia</taxon>
        <taxon>Lophotrochozoa</taxon>
        <taxon>Mollusca</taxon>
        <taxon>Bivalvia</taxon>
        <taxon>Autobranchia</taxon>
        <taxon>Heteroconchia</taxon>
        <taxon>Euheterodonta</taxon>
        <taxon>Imparidentia</taxon>
        <taxon>Neoheterodontei</taxon>
        <taxon>Myida</taxon>
        <taxon>Myoidea</taxon>
        <taxon>Myidae</taxon>
        <taxon>Mya</taxon>
    </lineage>
</organism>
<evidence type="ECO:0000259" key="2">
    <source>
        <dbReference type="PROSITE" id="PS50010"/>
    </source>
</evidence>
<feature type="compositionally biased region" description="Basic and acidic residues" evidence="1">
    <location>
        <begin position="574"/>
        <end position="583"/>
    </location>
</feature>
<dbReference type="Proteomes" id="UP001164746">
    <property type="component" value="Chromosome 14"/>
</dbReference>
<dbReference type="InterPro" id="IPR035899">
    <property type="entry name" value="DBL_dom_sf"/>
</dbReference>
<dbReference type="Gene3D" id="2.30.29.30">
    <property type="entry name" value="Pleckstrin-homology domain (PH domain)/Phosphotyrosine-binding domain (PTB)"/>
    <property type="match status" value="1"/>
</dbReference>
<name>A0ABY7FVD2_MYAAR</name>
<dbReference type="SUPFAM" id="SSF48065">
    <property type="entry name" value="DBL homology domain (DH-domain)"/>
    <property type="match status" value="1"/>
</dbReference>
<feature type="compositionally biased region" description="Basic residues" evidence="1">
    <location>
        <begin position="1"/>
        <end position="17"/>
    </location>
</feature>
<proteinExistence type="predicted"/>
<gene>
    <name evidence="3" type="ORF">MAR_010721</name>
</gene>
<dbReference type="Gene3D" id="1.20.900.10">
    <property type="entry name" value="Dbl homology (DH) domain"/>
    <property type="match status" value="1"/>
</dbReference>
<dbReference type="Pfam" id="PF00621">
    <property type="entry name" value="RhoGEF"/>
    <property type="match status" value="1"/>
</dbReference>
<dbReference type="PROSITE" id="PS50010">
    <property type="entry name" value="DH_2"/>
    <property type="match status" value="1"/>
</dbReference>
<feature type="region of interest" description="Disordered" evidence="1">
    <location>
        <begin position="571"/>
        <end position="600"/>
    </location>
</feature>
<dbReference type="InterPro" id="IPR040181">
    <property type="entry name" value="PKHG5/7"/>
</dbReference>
<dbReference type="SUPFAM" id="SSF50729">
    <property type="entry name" value="PH domain-like"/>
    <property type="match status" value="1"/>
</dbReference>
<feature type="compositionally biased region" description="Polar residues" evidence="1">
    <location>
        <begin position="76"/>
        <end position="98"/>
    </location>
</feature>
<dbReference type="EMBL" id="CP111025">
    <property type="protein sequence ID" value="WAR25017.1"/>
    <property type="molecule type" value="Genomic_DNA"/>
</dbReference>
<dbReference type="Pfam" id="PF16652">
    <property type="entry name" value="PH_13"/>
    <property type="match status" value="1"/>
</dbReference>
<sequence length="600" mass="68440">MSLSRIQRRKERPKLRRGYTVDQSYFDKTPRRRSSGGIANVNSGSDESDQEMAPPPAARRGRRAAIVDTKNFGDVSPTNLSPDLSPSNSCDEGETGSNIAGRMRRRRSSLDVAMNVYPGDLLVQEHHKKLIKRNTISDFYAGRNGAITADDSKKQRQPFSLLKLMKARSKESLHLSDVLKELKPSEFKDNHLAAYKNVHWTDLIASSDKQTGEAADGLGISDMERKRRESVWELFKSECVFLIDHLMVLKHCFLEPLKKVQVEGFLMYTEPSEIFSNIDELCYVSYTFCKDFIAILLKDMSGTDFGSTSALIKAFQRFSNHSKDGSVYHIYCLNYSNALSYLEKLRKNDDFCEFEKHCTKLPLLLQNIQKYTEDPIEKQQIVESIQKVETSLRRLEEKMRWLKNFERVQEIQRHLIWPSISDLDSRAFIPEYLRPKLSRQPCERLLACPSRQLLHEGTITLAESTKSFDGYMFLFDDILLITKTKKPHRKKQSSSDIHNPTGSGDNQMYTVHRQPIALDRLGIHDVPPHEAAANGLKCAFMVVQISRFQQGMWISQILDAKTNCLARCGGRTNSSKENDDPAASKKGRHGKSLSIDAVFL</sequence>
<dbReference type="InterPro" id="IPR011993">
    <property type="entry name" value="PH-like_dom_sf"/>
</dbReference>
<feature type="region of interest" description="Disordered" evidence="1">
    <location>
        <begin position="1"/>
        <end position="103"/>
    </location>
</feature>
<evidence type="ECO:0000256" key="1">
    <source>
        <dbReference type="SAM" id="MobiDB-lite"/>
    </source>
</evidence>
<dbReference type="InterPro" id="IPR000219">
    <property type="entry name" value="DH_dom"/>
</dbReference>
<dbReference type="PANTHER" id="PTHR13217:SF6">
    <property type="entry name" value="PLECKSTRIN HOMOLOGY DOMAIN-CONTAINING FAMILY G MEMBER 7"/>
    <property type="match status" value="1"/>
</dbReference>
<evidence type="ECO:0000313" key="3">
    <source>
        <dbReference type="EMBL" id="WAR25017.1"/>
    </source>
</evidence>
<protein>
    <submittedName>
        <fullName evidence="3">PKHG7-like protein</fullName>
    </submittedName>
</protein>
<feature type="domain" description="DH" evidence="2">
    <location>
        <begin position="226"/>
        <end position="378"/>
    </location>
</feature>